<gene>
    <name evidence="2" type="ORF">GCM10010492_25520</name>
</gene>
<dbReference type="Proteomes" id="UP001500416">
    <property type="component" value="Unassembled WGS sequence"/>
</dbReference>
<keyword evidence="3" id="KW-1185">Reference proteome</keyword>
<accession>A0ABN0TNG8</accession>
<protein>
    <submittedName>
        <fullName evidence="2">Uncharacterized protein</fullName>
    </submittedName>
</protein>
<feature type="region of interest" description="Disordered" evidence="1">
    <location>
        <begin position="1"/>
        <end position="35"/>
    </location>
</feature>
<dbReference type="EMBL" id="BAAABU010000004">
    <property type="protein sequence ID" value="GAA0226125.1"/>
    <property type="molecule type" value="Genomic_DNA"/>
</dbReference>
<name>A0ABN0TNG8_9PSEU</name>
<proteinExistence type="predicted"/>
<evidence type="ECO:0000313" key="2">
    <source>
        <dbReference type="EMBL" id="GAA0226125.1"/>
    </source>
</evidence>
<comment type="caution">
    <text evidence="2">The sequence shown here is derived from an EMBL/GenBank/DDBJ whole genome shotgun (WGS) entry which is preliminary data.</text>
</comment>
<evidence type="ECO:0000256" key="1">
    <source>
        <dbReference type="SAM" id="MobiDB-lite"/>
    </source>
</evidence>
<organism evidence="2 3">
    <name type="scientific">Saccharothrix mutabilis subsp. mutabilis</name>
    <dbReference type="NCBI Taxonomy" id="66855"/>
    <lineage>
        <taxon>Bacteria</taxon>
        <taxon>Bacillati</taxon>
        <taxon>Actinomycetota</taxon>
        <taxon>Actinomycetes</taxon>
        <taxon>Pseudonocardiales</taxon>
        <taxon>Pseudonocardiaceae</taxon>
        <taxon>Saccharothrix</taxon>
    </lineage>
</organism>
<evidence type="ECO:0000313" key="3">
    <source>
        <dbReference type="Proteomes" id="UP001500416"/>
    </source>
</evidence>
<reference evidence="2 3" key="1">
    <citation type="journal article" date="2019" name="Int. J. Syst. Evol. Microbiol.">
        <title>The Global Catalogue of Microorganisms (GCM) 10K type strain sequencing project: providing services to taxonomists for standard genome sequencing and annotation.</title>
        <authorList>
            <consortium name="The Broad Institute Genomics Platform"/>
            <consortium name="The Broad Institute Genome Sequencing Center for Infectious Disease"/>
            <person name="Wu L."/>
            <person name="Ma J."/>
        </authorList>
    </citation>
    <scope>NUCLEOTIDE SEQUENCE [LARGE SCALE GENOMIC DNA]</scope>
    <source>
        <strain evidence="2 3">JCM 3380</strain>
    </source>
</reference>
<sequence>MIRDTRMPPPAGSSRPARNTSTPLTPGGPGQSTHRVALTGADEVDGGVDGEVEALLRAAYEQNA</sequence>